<keyword evidence="1" id="KW-0812">Transmembrane</keyword>
<reference evidence="2" key="1">
    <citation type="journal article" date="2020" name="Nature">
        <title>Giant virus diversity and host interactions through global metagenomics.</title>
        <authorList>
            <person name="Schulz F."/>
            <person name="Roux S."/>
            <person name="Paez-Espino D."/>
            <person name="Jungbluth S."/>
            <person name="Walsh D.A."/>
            <person name="Denef V.J."/>
            <person name="McMahon K.D."/>
            <person name="Konstantinidis K.T."/>
            <person name="Eloe-Fadrosh E.A."/>
            <person name="Kyrpides N.C."/>
            <person name="Woyke T."/>
        </authorList>
    </citation>
    <scope>NUCLEOTIDE SEQUENCE</scope>
    <source>
        <strain evidence="2">GVMAG-M-3300021389-45</strain>
    </source>
</reference>
<name>A0A6C0CN99_9ZZZZ</name>
<dbReference type="PROSITE" id="PS51257">
    <property type="entry name" value="PROKAR_LIPOPROTEIN"/>
    <property type="match status" value="1"/>
</dbReference>
<accession>A0A6C0CN99</accession>
<dbReference type="EMBL" id="MN739458">
    <property type="protein sequence ID" value="QHT05697.1"/>
    <property type="molecule type" value="Genomic_DNA"/>
</dbReference>
<feature type="transmembrane region" description="Helical" evidence="1">
    <location>
        <begin position="6"/>
        <end position="25"/>
    </location>
</feature>
<proteinExistence type="predicted"/>
<sequence length="34" mass="3694">MSDTKTFLLGAVTGFAACVVAVKVYNRVMSKKEE</sequence>
<organism evidence="2">
    <name type="scientific">viral metagenome</name>
    <dbReference type="NCBI Taxonomy" id="1070528"/>
    <lineage>
        <taxon>unclassified sequences</taxon>
        <taxon>metagenomes</taxon>
        <taxon>organismal metagenomes</taxon>
    </lineage>
</organism>
<keyword evidence="1" id="KW-0472">Membrane</keyword>
<keyword evidence="1" id="KW-1133">Transmembrane helix</keyword>
<evidence type="ECO:0000313" key="2">
    <source>
        <dbReference type="EMBL" id="QHT05697.1"/>
    </source>
</evidence>
<evidence type="ECO:0000256" key="1">
    <source>
        <dbReference type="SAM" id="Phobius"/>
    </source>
</evidence>
<protein>
    <submittedName>
        <fullName evidence="2">Uncharacterized protein</fullName>
    </submittedName>
</protein>
<dbReference type="AlphaFoldDB" id="A0A6C0CN99"/>